<reference evidence="2" key="1">
    <citation type="journal article" date="2021" name="Sci. Rep.">
        <title>Diploid genomic architecture of Nitzschia inconspicua, an elite biomass production diatom.</title>
        <authorList>
            <person name="Oliver A."/>
            <person name="Podell S."/>
            <person name="Pinowska A."/>
            <person name="Traller J.C."/>
            <person name="Smith S.R."/>
            <person name="McClure R."/>
            <person name="Beliaev A."/>
            <person name="Bohutskyi P."/>
            <person name="Hill E.A."/>
            <person name="Rabines A."/>
            <person name="Zheng H."/>
            <person name="Allen L.Z."/>
            <person name="Kuo A."/>
            <person name="Grigoriev I.V."/>
            <person name="Allen A.E."/>
            <person name="Hazlebeck D."/>
            <person name="Allen E.E."/>
        </authorList>
    </citation>
    <scope>NUCLEOTIDE SEQUENCE</scope>
    <source>
        <strain evidence="2">Hildebrandi</strain>
    </source>
</reference>
<feature type="compositionally biased region" description="Basic and acidic residues" evidence="1">
    <location>
        <begin position="697"/>
        <end position="711"/>
    </location>
</feature>
<evidence type="ECO:0000313" key="2">
    <source>
        <dbReference type="EMBL" id="KAG7359261.1"/>
    </source>
</evidence>
<accession>A0A9K3PTY6</accession>
<feature type="compositionally biased region" description="Low complexity" evidence="1">
    <location>
        <begin position="1481"/>
        <end position="1494"/>
    </location>
</feature>
<feature type="region of interest" description="Disordered" evidence="1">
    <location>
        <begin position="1"/>
        <end position="90"/>
    </location>
</feature>
<proteinExistence type="predicted"/>
<feature type="region of interest" description="Disordered" evidence="1">
    <location>
        <begin position="114"/>
        <end position="162"/>
    </location>
</feature>
<evidence type="ECO:0000313" key="3">
    <source>
        <dbReference type="Proteomes" id="UP000693970"/>
    </source>
</evidence>
<feature type="compositionally biased region" description="Low complexity" evidence="1">
    <location>
        <begin position="680"/>
        <end position="693"/>
    </location>
</feature>
<protein>
    <submittedName>
        <fullName evidence="2">Uncharacterized protein</fullName>
    </submittedName>
</protein>
<reference evidence="2" key="2">
    <citation type="submission" date="2021-04" db="EMBL/GenBank/DDBJ databases">
        <authorList>
            <person name="Podell S."/>
        </authorList>
    </citation>
    <scope>NUCLEOTIDE SEQUENCE</scope>
    <source>
        <strain evidence="2">Hildebrandi</strain>
    </source>
</reference>
<feature type="region of interest" description="Disordered" evidence="1">
    <location>
        <begin position="1477"/>
        <end position="1519"/>
    </location>
</feature>
<feature type="compositionally biased region" description="Basic and acidic residues" evidence="1">
    <location>
        <begin position="503"/>
        <end position="512"/>
    </location>
</feature>
<keyword evidence="3" id="KW-1185">Reference proteome</keyword>
<feature type="compositionally biased region" description="Polar residues" evidence="1">
    <location>
        <begin position="652"/>
        <end position="669"/>
    </location>
</feature>
<feature type="compositionally biased region" description="Acidic residues" evidence="1">
    <location>
        <begin position="376"/>
        <end position="387"/>
    </location>
</feature>
<dbReference type="OrthoDB" id="48230at2759"/>
<organism evidence="2 3">
    <name type="scientific">Nitzschia inconspicua</name>
    <dbReference type="NCBI Taxonomy" id="303405"/>
    <lineage>
        <taxon>Eukaryota</taxon>
        <taxon>Sar</taxon>
        <taxon>Stramenopiles</taxon>
        <taxon>Ochrophyta</taxon>
        <taxon>Bacillariophyta</taxon>
        <taxon>Bacillariophyceae</taxon>
        <taxon>Bacillariophycidae</taxon>
        <taxon>Bacillariales</taxon>
        <taxon>Bacillariaceae</taxon>
        <taxon>Nitzschia</taxon>
    </lineage>
</organism>
<feature type="compositionally biased region" description="Basic and acidic residues" evidence="1">
    <location>
        <begin position="363"/>
        <end position="375"/>
    </location>
</feature>
<name>A0A9K3PTY6_9STRA</name>
<feature type="region of interest" description="Disordered" evidence="1">
    <location>
        <begin position="1774"/>
        <end position="1806"/>
    </location>
</feature>
<feature type="region of interest" description="Disordered" evidence="1">
    <location>
        <begin position="354"/>
        <end position="388"/>
    </location>
</feature>
<dbReference type="EMBL" id="JAGRRH010000014">
    <property type="protein sequence ID" value="KAG7359261.1"/>
    <property type="molecule type" value="Genomic_DNA"/>
</dbReference>
<evidence type="ECO:0000256" key="1">
    <source>
        <dbReference type="SAM" id="MobiDB-lite"/>
    </source>
</evidence>
<feature type="compositionally biased region" description="Basic residues" evidence="1">
    <location>
        <begin position="254"/>
        <end position="263"/>
    </location>
</feature>
<sequence>MVLSNGHVMTSTAPVVSATPLAEEVTKEEEEDTKNTTTTPTTSFSSSSRRRPWQVDWKRPQWVAVRNNNNNNNNNGDDKNDDDDTNQDDRDDTVVVGVTTAQISIQEALKVLSQQLPSSSSLPPPQNVPTNTSRMGDPKEKVGIDSESVTRPATATAPSHDNESRFLLSVSLLAPSIHDGDDIETDTGPCPLLASEVLLEIIDTASQSTQTTQTPSPPPQQASVVAFSKRLSWPETARQTSATATTNLPVVTPHHQRSKKKKRHNIFSAFVMPLFGIDEEDGSSPTSSSPPPRNLLLDKNDGTETVVVTNSDSCRYSNKIPNRMGLVSATLCRRLASSSERSGAMDLISLMNLGMPQSSDTNHPTERSRRNLSEPHDDDDDDDDDETAVGVETDQNHDLHGDLFLVCVSQEGKIFVYNPWKLLLGNSNNNNNNNQQNQDTEDHISQFFLGQSLYQTLQESYKPLSEPLATVRLSVFEHDNNNNNTADWEHQTKHKNSTSTTNTHDDHDHDDYDSVSILSESSTSHPSTVSLQPASSLLTSTSKQTQHLLQQHQARMTHHRQRSGSRQQQLTKRRRQRQHNIIDPFLWNPLLESSTLPDRTLDNRPISITVAGSSYIVIMGKGRPYANKRKRLRAKLRHLEQQQRQRRHLQRSDNSLQRNEQSLPLTTQDEPTDLLHPSKRQSQSQQQQQQQQQHQRHWWESSKDLSNKEEQQAIPSNAPIHSHYETHVQDDGSVASSVTSNTRAGYSGTTATAVQEQEEGGFVTFVSSSNWSESKTLFLSFVPTAVSHIDQWNDMELVMVLGKEQAILIRIDSDGPVAVPIGTIDEDATTTEGSITKEQQTSLILKKFQIVPIDMVELAEKENIPRCVVGGSGFGVKPPSLLELYLDENPNVTGQNTTTPQGSRGLLLCKQLGHFTEKGTVALHHDPLHTAQLTFSTPIAVNDKQTWAQHGQGWSLLSCNEDLFFVCWEGSTSRNGSFVQRIRLSTMQHTSKRSIPPQAVSNVLPMKYKSNNSDVAMQGQKSGREDMLLSSFDPRNSISAMTTLPFSTPFSVQTVSQDTVRAGDIDVGVILQAMEDLSTPDPILVEEEEEEEEEKTGEIKDERRTLQYSYRRRSERLLRHCSSWTQLQDTLDDRAILEQQVPMLVVRLRSANDTQFLYTLRQLVVINGPASPFQQVLAWLAKGGDYFTAASVALDLLHDGDTLFHLWKNAEMVDEEEEESKLDGLLDGIIPIQLVDDKETVNNASGVNVVHLADMTVGCLIKGGGPMAATLRLFLKENQFYDPARACLMLAATTARMMGDAAITVKNIEATEDLLWPVDCLLQIGRSRDYLDTVLQLLNVTIPDELRNRRQKDEEEHFSKFGLETTKRLVAMIVASDPLAIDILLDLLDEGSHDGYWNSLNSETQLELSLIQVESAFPMIRNPEIRAWVREELNMCLKEEIDLPTAWIQRLTTACLSNAGCELSDFQMDVVPNKRRQSVLDSSQLDGTGSTSSLGGRGESLDSEQDEKKEGEEDDDDGINILKMQMVETRNALVPPSDGYSLDFDLLIPCLLLLQVRNVHWLGTNKSETLEEEETKKYVSTQTLLNAACYLAGRRPKSPVVLTTTKKEDTTDEKPFLFADFDSSTAMKQCYLAGNVSAGAYLIGGKNGFVLHVCQILHEFVGLSIHDAEGLVLNDNLDLQLIETASIEVSSFELTDGHRKLLLLLDEHVLSVKTFGEFETIHIRGRVEPVFVARSVFRAWLSLSYGDKKSASQWLSGWLSRRLEIGVFSVATSSSSKLSDSHPREEKDVRHDESSSLPPKTKKSVPPRHRLACASIARSLLWPSNADSFVGEESYDVGDSPSPPPPVLAIVMELEVKFVVEICEACVGLVESVPPRDLQEMKILVEAASL</sequence>
<comment type="caution">
    <text evidence="2">The sequence shown here is derived from an EMBL/GenBank/DDBJ whole genome shotgun (WGS) entry which is preliminary data.</text>
</comment>
<feature type="region of interest" description="Disordered" evidence="1">
    <location>
        <begin position="482"/>
        <end position="576"/>
    </location>
</feature>
<feature type="region of interest" description="Disordered" evidence="1">
    <location>
        <begin position="235"/>
        <end position="263"/>
    </location>
</feature>
<feature type="compositionally biased region" description="Acidic residues" evidence="1">
    <location>
        <begin position="79"/>
        <end position="90"/>
    </location>
</feature>
<gene>
    <name evidence="2" type="ORF">IV203_015850</name>
</gene>
<feature type="region of interest" description="Disordered" evidence="1">
    <location>
        <begin position="638"/>
        <end position="713"/>
    </location>
</feature>
<feature type="region of interest" description="Disordered" evidence="1">
    <location>
        <begin position="280"/>
        <end position="302"/>
    </location>
</feature>
<dbReference type="Proteomes" id="UP000693970">
    <property type="component" value="Unassembled WGS sequence"/>
</dbReference>
<feature type="compositionally biased region" description="Polar residues" evidence="1">
    <location>
        <begin position="237"/>
        <end position="249"/>
    </location>
</feature>
<feature type="compositionally biased region" description="Basic and acidic residues" evidence="1">
    <location>
        <begin position="1779"/>
        <end position="1794"/>
    </location>
</feature>
<feature type="compositionally biased region" description="Low complexity" evidence="1">
    <location>
        <begin position="35"/>
        <end position="47"/>
    </location>
</feature>
<feature type="compositionally biased region" description="Polar residues" evidence="1">
    <location>
        <begin position="147"/>
        <end position="159"/>
    </location>
</feature>
<feature type="compositionally biased region" description="Low complexity" evidence="1">
    <location>
        <begin position="516"/>
        <end position="553"/>
    </location>
</feature>